<name>A0A6M0SSB3_CLOBO</name>
<protein>
    <submittedName>
        <fullName evidence="1">HNH endonuclease</fullName>
    </submittedName>
</protein>
<gene>
    <name evidence="1" type="ORF">EXM65_15470</name>
</gene>
<evidence type="ECO:0000313" key="2">
    <source>
        <dbReference type="Proteomes" id="UP000472355"/>
    </source>
</evidence>
<keyword evidence="1" id="KW-0378">Hydrolase</keyword>
<accession>A0A6M0SSB3</accession>
<dbReference type="AlphaFoldDB" id="A0A6M0SSB3"/>
<organism evidence="1 2">
    <name type="scientific">Clostridium botulinum</name>
    <dbReference type="NCBI Taxonomy" id="1491"/>
    <lineage>
        <taxon>Bacteria</taxon>
        <taxon>Bacillati</taxon>
        <taxon>Bacillota</taxon>
        <taxon>Clostridia</taxon>
        <taxon>Eubacteriales</taxon>
        <taxon>Clostridiaceae</taxon>
        <taxon>Clostridium</taxon>
    </lineage>
</organism>
<comment type="caution">
    <text evidence="1">The sequence shown here is derived from an EMBL/GenBank/DDBJ whole genome shotgun (WGS) entry which is preliminary data.</text>
</comment>
<keyword evidence="1" id="KW-0255">Endonuclease</keyword>
<evidence type="ECO:0000313" key="1">
    <source>
        <dbReference type="EMBL" id="NFA43928.1"/>
    </source>
</evidence>
<dbReference type="GO" id="GO:0004519">
    <property type="term" value="F:endonuclease activity"/>
    <property type="evidence" value="ECO:0007669"/>
    <property type="project" value="UniProtKB-KW"/>
</dbReference>
<dbReference type="SUPFAM" id="SSF54171">
    <property type="entry name" value="DNA-binding domain"/>
    <property type="match status" value="1"/>
</dbReference>
<dbReference type="Proteomes" id="UP000472355">
    <property type="component" value="Unassembled WGS sequence"/>
</dbReference>
<sequence>MSKVKDLTDQVFGRLTVIKRIESQGRSAKWLCQCDCGEVIEVLSPYLINNKTKSCGCLRNEISRKKLKHIRENGQVLKHDIFQNTRISLLNSKTRTNNTSGHIGVCWCRANSKWKSQIQLKGTSIHLGYFDKLEDAVAARAAAEDKYFKPIIEEFKQMVEV</sequence>
<dbReference type="InterPro" id="IPR016177">
    <property type="entry name" value="DNA-bd_dom_sf"/>
</dbReference>
<reference evidence="1 2" key="1">
    <citation type="submission" date="2019-02" db="EMBL/GenBank/DDBJ databases">
        <title>Genome sequencing of Clostridium botulinum clinical isolates.</title>
        <authorList>
            <person name="Brunt J."/>
            <person name="Van Vliet A.H.M."/>
            <person name="Stringer S.C."/>
            <person name="Grant K.A."/>
            <person name="Carter A.C."/>
            <person name="Peck M.W."/>
        </authorList>
    </citation>
    <scope>NUCLEOTIDE SEQUENCE [LARGE SCALE GENOMIC DNA]</scope>
    <source>
        <strain evidence="1 2">H113700579</strain>
    </source>
</reference>
<dbReference type="EMBL" id="SGKU01000054">
    <property type="protein sequence ID" value="NFA43928.1"/>
    <property type="molecule type" value="Genomic_DNA"/>
</dbReference>
<dbReference type="GO" id="GO:0003677">
    <property type="term" value="F:DNA binding"/>
    <property type="evidence" value="ECO:0007669"/>
    <property type="project" value="InterPro"/>
</dbReference>
<proteinExistence type="predicted"/>
<keyword evidence="1" id="KW-0540">Nuclease</keyword>